<dbReference type="OrthoDB" id="836928at2"/>
<keyword evidence="2" id="KW-1185">Reference proteome</keyword>
<dbReference type="SUPFAM" id="SSF52540">
    <property type="entry name" value="P-loop containing nucleoside triphosphate hydrolases"/>
    <property type="match status" value="1"/>
</dbReference>
<organism evidence="1 2">
    <name type="scientific">Chitinophaga arvensicola</name>
    <dbReference type="NCBI Taxonomy" id="29529"/>
    <lineage>
        <taxon>Bacteria</taxon>
        <taxon>Pseudomonadati</taxon>
        <taxon>Bacteroidota</taxon>
        <taxon>Chitinophagia</taxon>
        <taxon>Chitinophagales</taxon>
        <taxon>Chitinophagaceae</taxon>
        <taxon>Chitinophaga</taxon>
    </lineage>
</organism>
<accession>A0A1I0SCZ9</accession>
<evidence type="ECO:0000313" key="1">
    <source>
        <dbReference type="EMBL" id="SEW53777.1"/>
    </source>
</evidence>
<reference evidence="2" key="1">
    <citation type="submission" date="2016-10" db="EMBL/GenBank/DDBJ databases">
        <authorList>
            <person name="Varghese N."/>
            <person name="Submissions S."/>
        </authorList>
    </citation>
    <scope>NUCLEOTIDE SEQUENCE [LARGE SCALE GENOMIC DNA]</scope>
    <source>
        <strain evidence="2">DSM 3695</strain>
    </source>
</reference>
<sequence>MPTQKADIIAQLQRDILLLQGLRPTLNNAAVDVGLGPIREAFPDGVFPTGAVHEFISRAAEPAAATAGFISSLAGGLMQGGGVGVWISISRTIFPPALKSFGIAPEQIIFVDVHSDREALWVMEEALKCEGLAVVIGEIKEVSFTNSRRLQLAIEQSRVTGFIHRYQPRQLNTTTCVSRWEIMPVASEQEDLLPGVGFPRWQVALLRIRGGKPGTWQIEWSAGKFQPVDKRIPSLPQPIRKIG</sequence>
<dbReference type="Proteomes" id="UP000199310">
    <property type="component" value="Unassembled WGS sequence"/>
</dbReference>
<protein>
    <submittedName>
        <fullName evidence="1">Protein ImuA</fullName>
    </submittedName>
</protein>
<name>A0A1I0SCZ9_9BACT</name>
<dbReference type="Gene3D" id="3.40.50.300">
    <property type="entry name" value="P-loop containing nucleotide triphosphate hydrolases"/>
    <property type="match status" value="1"/>
</dbReference>
<dbReference type="AlphaFoldDB" id="A0A1I0SCZ9"/>
<dbReference type="RefSeq" id="WP_089901094.1">
    <property type="nucleotide sequence ID" value="NZ_FOJG01000002.1"/>
</dbReference>
<dbReference type="EMBL" id="FOJG01000002">
    <property type="protein sequence ID" value="SEW53777.1"/>
    <property type="molecule type" value="Genomic_DNA"/>
</dbReference>
<dbReference type="STRING" id="29529.SAMN04488122_5677"/>
<proteinExistence type="predicted"/>
<dbReference type="PIRSF" id="PIRSF034285">
    <property type="entry name" value="UCP034285"/>
    <property type="match status" value="1"/>
</dbReference>
<evidence type="ECO:0000313" key="2">
    <source>
        <dbReference type="Proteomes" id="UP000199310"/>
    </source>
</evidence>
<gene>
    <name evidence="1" type="ORF">SAMN04488122_5677</name>
</gene>
<dbReference type="InterPro" id="IPR017026">
    <property type="entry name" value="ImuA"/>
</dbReference>
<dbReference type="InterPro" id="IPR027417">
    <property type="entry name" value="P-loop_NTPase"/>
</dbReference>